<evidence type="ECO:0000313" key="1">
    <source>
        <dbReference type="EMBL" id="GIY91495.1"/>
    </source>
</evidence>
<proteinExistence type="predicted"/>
<name>A0AAV4X8R4_CAEEX</name>
<dbReference type="Proteomes" id="UP001054945">
    <property type="component" value="Unassembled WGS sequence"/>
</dbReference>
<reference evidence="1 2" key="1">
    <citation type="submission" date="2021-06" db="EMBL/GenBank/DDBJ databases">
        <title>Caerostris extrusa draft genome.</title>
        <authorList>
            <person name="Kono N."/>
            <person name="Arakawa K."/>
        </authorList>
    </citation>
    <scope>NUCLEOTIDE SEQUENCE [LARGE SCALE GENOMIC DNA]</scope>
</reference>
<organism evidence="1 2">
    <name type="scientific">Caerostris extrusa</name>
    <name type="common">Bark spider</name>
    <name type="synonym">Caerostris bankana</name>
    <dbReference type="NCBI Taxonomy" id="172846"/>
    <lineage>
        <taxon>Eukaryota</taxon>
        <taxon>Metazoa</taxon>
        <taxon>Ecdysozoa</taxon>
        <taxon>Arthropoda</taxon>
        <taxon>Chelicerata</taxon>
        <taxon>Arachnida</taxon>
        <taxon>Araneae</taxon>
        <taxon>Araneomorphae</taxon>
        <taxon>Entelegynae</taxon>
        <taxon>Araneoidea</taxon>
        <taxon>Araneidae</taxon>
        <taxon>Caerostris</taxon>
    </lineage>
</organism>
<comment type="caution">
    <text evidence="1">The sequence shown here is derived from an EMBL/GenBank/DDBJ whole genome shotgun (WGS) entry which is preliminary data.</text>
</comment>
<protein>
    <submittedName>
        <fullName evidence="1">Uncharacterized protein</fullName>
    </submittedName>
</protein>
<sequence length="92" mass="10600">MSEATGNTTPISKSEDISYFVVAPKPFYMKGICDRLSWRKEWTSLTDLLKRMCMTISSFSGLDPECLCTLFFARRNPSASTYLPILIWEWSM</sequence>
<gene>
    <name evidence="1" type="ORF">CEXT_155471</name>
</gene>
<accession>A0AAV4X8R4</accession>
<dbReference type="AlphaFoldDB" id="A0AAV4X8R4"/>
<evidence type="ECO:0000313" key="2">
    <source>
        <dbReference type="Proteomes" id="UP001054945"/>
    </source>
</evidence>
<dbReference type="EMBL" id="BPLR01000020">
    <property type="protein sequence ID" value="GIY91495.1"/>
    <property type="molecule type" value="Genomic_DNA"/>
</dbReference>
<keyword evidence="2" id="KW-1185">Reference proteome</keyword>